<keyword evidence="3" id="KW-1185">Reference proteome</keyword>
<accession>A0A239JD04</accession>
<name>A0A239JD04_9ACTN</name>
<feature type="compositionally biased region" description="Polar residues" evidence="1">
    <location>
        <begin position="37"/>
        <end position="60"/>
    </location>
</feature>
<evidence type="ECO:0000256" key="1">
    <source>
        <dbReference type="SAM" id="MobiDB-lite"/>
    </source>
</evidence>
<gene>
    <name evidence="2" type="ORF">SAMN05216276_102228</name>
</gene>
<sequence length="60" mass="6224">MAETDAVLEALSLRKPVASLDAMVGLLSALIDDVDQQGPSASITPPTDQRRSSVSITPST</sequence>
<dbReference type="OrthoDB" id="3543996at2"/>
<proteinExistence type="predicted"/>
<protein>
    <submittedName>
        <fullName evidence="2">Uncharacterized protein</fullName>
    </submittedName>
</protein>
<evidence type="ECO:0000313" key="2">
    <source>
        <dbReference type="EMBL" id="SNT02554.1"/>
    </source>
</evidence>
<reference evidence="2 3" key="1">
    <citation type="submission" date="2017-06" db="EMBL/GenBank/DDBJ databases">
        <authorList>
            <person name="Kim H.J."/>
            <person name="Triplett B.A."/>
        </authorList>
    </citation>
    <scope>NUCLEOTIDE SEQUENCE [LARGE SCALE GENOMIC DNA]</scope>
    <source>
        <strain evidence="2 3">CGMCC 4.2132</strain>
    </source>
</reference>
<organism evidence="2 3">
    <name type="scientific">Streptosporangium subroseum</name>
    <dbReference type="NCBI Taxonomy" id="106412"/>
    <lineage>
        <taxon>Bacteria</taxon>
        <taxon>Bacillati</taxon>
        <taxon>Actinomycetota</taxon>
        <taxon>Actinomycetes</taxon>
        <taxon>Streptosporangiales</taxon>
        <taxon>Streptosporangiaceae</taxon>
        <taxon>Streptosporangium</taxon>
    </lineage>
</organism>
<dbReference type="RefSeq" id="WP_089209298.1">
    <property type="nucleotide sequence ID" value="NZ_FZOD01000022.1"/>
</dbReference>
<evidence type="ECO:0000313" key="3">
    <source>
        <dbReference type="Proteomes" id="UP000198282"/>
    </source>
</evidence>
<dbReference type="AlphaFoldDB" id="A0A239JD04"/>
<dbReference type="Proteomes" id="UP000198282">
    <property type="component" value="Unassembled WGS sequence"/>
</dbReference>
<feature type="region of interest" description="Disordered" evidence="1">
    <location>
        <begin position="35"/>
        <end position="60"/>
    </location>
</feature>
<dbReference type="EMBL" id="FZOD01000022">
    <property type="protein sequence ID" value="SNT02554.1"/>
    <property type="molecule type" value="Genomic_DNA"/>
</dbReference>